<evidence type="ECO:0000256" key="1">
    <source>
        <dbReference type="SAM" id="SignalP"/>
    </source>
</evidence>
<keyword evidence="3" id="KW-1185">Reference proteome</keyword>
<evidence type="ECO:0008006" key="4">
    <source>
        <dbReference type="Google" id="ProtNLM"/>
    </source>
</evidence>
<proteinExistence type="predicted"/>
<dbReference type="Proteomes" id="UP000324222">
    <property type="component" value="Unassembled WGS sequence"/>
</dbReference>
<name>A0A5B7DGW4_PORTR</name>
<feature type="chain" id="PRO_5022896460" description="Secreted protein" evidence="1">
    <location>
        <begin position="25"/>
        <end position="86"/>
    </location>
</feature>
<accession>A0A5B7DGW4</accession>
<keyword evidence="1" id="KW-0732">Signal</keyword>
<sequence length="86" mass="9446">MVSRGVAVAAAVAVVLSVVATVRAEPGLFKGGCRPHVKYVPHYTTVLQKVSNACSERISHRVAELPEERHCGIFKRFWQGTEDDPE</sequence>
<gene>
    <name evidence="2" type="ORF">E2C01_013360</name>
</gene>
<dbReference type="EMBL" id="VSRR010000870">
    <property type="protein sequence ID" value="MPC20417.1"/>
    <property type="molecule type" value="Genomic_DNA"/>
</dbReference>
<feature type="signal peptide" evidence="1">
    <location>
        <begin position="1"/>
        <end position="24"/>
    </location>
</feature>
<evidence type="ECO:0000313" key="3">
    <source>
        <dbReference type="Proteomes" id="UP000324222"/>
    </source>
</evidence>
<comment type="caution">
    <text evidence="2">The sequence shown here is derived from an EMBL/GenBank/DDBJ whole genome shotgun (WGS) entry which is preliminary data.</text>
</comment>
<reference evidence="2 3" key="1">
    <citation type="submission" date="2019-05" db="EMBL/GenBank/DDBJ databases">
        <title>Another draft genome of Portunus trituberculatus and its Hox gene families provides insights of decapod evolution.</title>
        <authorList>
            <person name="Jeong J.-H."/>
            <person name="Song I."/>
            <person name="Kim S."/>
            <person name="Choi T."/>
            <person name="Kim D."/>
            <person name="Ryu S."/>
            <person name="Kim W."/>
        </authorList>
    </citation>
    <scope>NUCLEOTIDE SEQUENCE [LARGE SCALE GENOMIC DNA]</scope>
    <source>
        <tissue evidence="2">Muscle</tissue>
    </source>
</reference>
<protein>
    <recommendedName>
        <fullName evidence="4">Secreted protein</fullName>
    </recommendedName>
</protein>
<organism evidence="2 3">
    <name type="scientific">Portunus trituberculatus</name>
    <name type="common">Swimming crab</name>
    <name type="synonym">Neptunus trituberculatus</name>
    <dbReference type="NCBI Taxonomy" id="210409"/>
    <lineage>
        <taxon>Eukaryota</taxon>
        <taxon>Metazoa</taxon>
        <taxon>Ecdysozoa</taxon>
        <taxon>Arthropoda</taxon>
        <taxon>Crustacea</taxon>
        <taxon>Multicrustacea</taxon>
        <taxon>Malacostraca</taxon>
        <taxon>Eumalacostraca</taxon>
        <taxon>Eucarida</taxon>
        <taxon>Decapoda</taxon>
        <taxon>Pleocyemata</taxon>
        <taxon>Brachyura</taxon>
        <taxon>Eubrachyura</taxon>
        <taxon>Portunoidea</taxon>
        <taxon>Portunidae</taxon>
        <taxon>Portuninae</taxon>
        <taxon>Portunus</taxon>
    </lineage>
</organism>
<evidence type="ECO:0000313" key="2">
    <source>
        <dbReference type="EMBL" id="MPC20417.1"/>
    </source>
</evidence>
<dbReference type="AlphaFoldDB" id="A0A5B7DGW4"/>